<dbReference type="InterPro" id="IPR032466">
    <property type="entry name" value="Metal_Hydrolase"/>
</dbReference>
<dbReference type="AlphaFoldDB" id="Q1K7S0"/>
<dbReference type="InParanoid" id="Q1K7S0"/>
<evidence type="ECO:0000313" key="5">
    <source>
        <dbReference type="Proteomes" id="UP000001805"/>
    </source>
</evidence>
<evidence type="ECO:0000313" key="4">
    <source>
        <dbReference type="EMBL" id="EAA32096.2"/>
    </source>
</evidence>
<dbReference type="Gene3D" id="3.20.20.140">
    <property type="entry name" value="Metal-dependent hydrolases"/>
    <property type="match status" value="1"/>
</dbReference>
<feature type="transmembrane region" description="Helical" evidence="2">
    <location>
        <begin position="50"/>
        <end position="72"/>
    </location>
</feature>
<dbReference type="EMBL" id="CM002240">
    <property type="protein sequence ID" value="EAA32096.2"/>
    <property type="molecule type" value="Genomic_DNA"/>
</dbReference>
<dbReference type="VEuPathDB" id="FungiDB:NCU03605"/>
<keyword evidence="5" id="KW-1185">Reference proteome</keyword>
<dbReference type="Proteomes" id="UP000001805">
    <property type="component" value="Chromosome 2, Linkage Group V"/>
</dbReference>
<sequence length="453" mass="51832">MLKRIQNIRRRRLDWKFPRCLSYIPSIPLLLCVQRWSACRTVHRFDVLTFLLPVISDFACFACLLLFLYHWIPYFLAKHIRRFTKLELDNGLIKMASSPAVSVPIIDTHVHLYPQSEVESHQWYAEDNPLAKQHSIQEYQTATGAPGNLQGYVAIEVDRKNDNAKDWTYPLQEIAWLRRIVTGQPKPGEGHTADDGRDCLGIVPWAPVVLGSAELEKYLAAAEKEAGPETWAKVKGFRYLLQDKPNGTALSDDFIEGLKLLGRKKFVFDLGVDQHKRGRIQLEEAVEMIDRAHEGVDEEDKVVFILNHLCKPDLTIVNVQTDPSYIAWRTAMFTLSKCDRTYMKLSGCFSEMPEFLRARPAEEILSAILPWLAVVIAAFGPERIMFGSDWPVCTLGLGDEAWKKWRRVVEMTCHMAGLGPEAQTRLWAETAREAYKLDSRPVYKVVDLTRSDE</sequence>
<accession>Q1K7S0</accession>
<evidence type="ECO:0000256" key="2">
    <source>
        <dbReference type="SAM" id="Phobius"/>
    </source>
</evidence>
<proteinExistence type="inferred from homology"/>
<evidence type="ECO:0000256" key="1">
    <source>
        <dbReference type="ARBA" id="ARBA00038310"/>
    </source>
</evidence>
<dbReference type="RefSeq" id="XP_961332.2">
    <property type="nucleotide sequence ID" value="XM_956239.2"/>
</dbReference>
<dbReference type="SUPFAM" id="SSF51556">
    <property type="entry name" value="Metallo-dependent hydrolases"/>
    <property type="match status" value="1"/>
</dbReference>
<name>Q1K7S0_NEUCR</name>
<dbReference type="InterPro" id="IPR052350">
    <property type="entry name" value="Metallo-dep_Lactonases"/>
</dbReference>
<organism evidence="4 5">
    <name type="scientific">Neurospora crassa (strain ATCC 24698 / 74-OR23-1A / CBS 708.71 / DSM 1257 / FGSC 987)</name>
    <dbReference type="NCBI Taxonomy" id="367110"/>
    <lineage>
        <taxon>Eukaryota</taxon>
        <taxon>Fungi</taxon>
        <taxon>Dikarya</taxon>
        <taxon>Ascomycota</taxon>
        <taxon>Pezizomycotina</taxon>
        <taxon>Sordariomycetes</taxon>
        <taxon>Sordariomycetidae</taxon>
        <taxon>Sordariales</taxon>
        <taxon>Sordariaceae</taxon>
        <taxon>Neurospora</taxon>
    </lineage>
</organism>
<dbReference type="GeneID" id="3877514"/>
<dbReference type="Pfam" id="PF04909">
    <property type="entry name" value="Amidohydro_2"/>
    <property type="match status" value="1"/>
</dbReference>
<dbReference type="STRING" id="367110.Q1K7S0"/>
<keyword evidence="2" id="KW-0812">Transmembrane</keyword>
<protein>
    <submittedName>
        <fullName evidence="4">Amidohydrolase</fullName>
    </submittedName>
</protein>
<keyword evidence="2" id="KW-0472">Membrane</keyword>
<dbReference type="OrthoDB" id="2135488at2759"/>
<dbReference type="PANTHER" id="PTHR43569:SF2">
    <property type="entry name" value="AMIDOHYDROLASE-RELATED DOMAIN-CONTAINING PROTEIN"/>
    <property type="match status" value="1"/>
</dbReference>
<reference evidence="4 5" key="1">
    <citation type="journal article" date="2003" name="Nature">
        <title>The genome sequence of the filamentous fungus Neurospora crassa.</title>
        <authorList>
            <person name="Galagan J.E."/>
            <person name="Calvo S.E."/>
            <person name="Borkovich K.A."/>
            <person name="Selker E.U."/>
            <person name="Read N.D."/>
            <person name="Jaffe D."/>
            <person name="FitzHugh W."/>
            <person name="Ma L.J."/>
            <person name="Smirnov S."/>
            <person name="Purcell S."/>
            <person name="Rehman B."/>
            <person name="Elkins T."/>
            <person name="Engels R."/>
            <person name="Wang S."/>
            <person name="Nielsen C.B."/>
            <person name="Butler J."/>
            <person name="Endrizzi M."/>
            <person name="Qui D."/>
            <person name="Ianakiev P."/>
            <person name="Bell-Pedersen D."/>
            <person name="Nelson M.A."/>
            <person name="Werner-Washburne M."/>
            <person name="Selitrennikoff C.P."/>
            <person name="Kinsey J.A."/>
            <person name="Braun E.L."/>
            <person name="Zelter A."/>
            <person name="Schulte U."/>
            <person name="Kothe G.O."/>
            <person name="Jedd G."/>
            <person name="Mewes W."/>
            <person name="Staben C."/>
            <person name="Marcotte E."/>
            <person name="Greenberg D."/>
            <person name="Roy A."/>
            <person name="Foley K."/>
            <person name="Naylor J."/>
            <person name="Stange-Thomann N."/>
            <person name="Barrett R."/>
            <person name="Gnerre S."/>
            <person name="Kamal M."/>
            <person name="Kamvysselis M."/>
            <person name="Mauceli E."/>
            <person name="Bielke C."/>
            <person name="Rudd S."/>
            <person name="Frishman D."/>
            <person name="Krystofova S."/>
            <person name="Rasmussen C."/>
            <person name="Metzenberg R.L."/>
            <person name="Perkins D.D."/>
            <person name="Kroken S."/>
            <person name="Cogoni C."/>
            <person name="Macino G."/>
            <person name="Catcheside D."/>
            <person name="Li W."/>
            <person name="Pratt R.J."/>
            <person name="Osmani S.A."/>
            <person name="DeSouza C.P."/>
            <person name="Glass L."/>
            <person name="Orbach M.J."/>
            <person name="Berglund J.A."/>
            <person name="Voelker R."/>
            <person name="Yarden O."/>
            <person name="Plamann M."/>
            <person name="Seiler S."/>
            <person name="Dunlap J."/>
            <person name="Radford A."/>
            <person name="Aramayo R."/>
            <person name="Natvig D.O."/>
            <person name="Alex L.A."/>
            <person name="Mannhaupt G."/>
            <person name="Ebbole D.J."/>
            <person name="Freitag M."/>
            <person name="Paulsen I."/>
            <person name="Sachs M.S."/>
            <person name="Lander E.S."/>
            <person name="Nusbaum C."/>
            <person name="Birren B."/>
        </authorList>
    </citation>
    <scope>NUCLEOTIDE SEQUENCE [LARGE SCALE GENOMIC DNA]</scope>
    <source>
        <strain evidence="5">ATCC 24698 / 74-OR23-1A / CBS 708.71 / DSM 1257 / FGSC 987</strain>
    </source>
</reference>
<feature type="domain" description="Amidohydrolase-related" evidence="3">
    <location>
        <begin position="106"/>
        <end position="437"/>
    </location>
</feature>
<dbReference type="InterPro" id="IPR006680">
    <property type="entry name" value="Amidohydro-rel"/>
</dbReference>
<gene>
    <name evidence="4" type="ORF">NCU03605</name>
</gene>
<dbReference type="PANTHER" id="PTHR43569">
    <property type="entry name" value="AMIDOHYDROLASE"/>
    <property type="match status" value="1"/>
</dbReference>
<dbReference type="SMR" id="Q1K7S0"/>
<dbReference type="PaxDb" id="5141-EFNCRP00000003351"/>
<keyword evidence="2" id="KW-1133">Transmembrane helix</keyword>
<dbReference type="KEGG" id="ncr:NCU03605"/>
<dbReference type="GO" id="GO:0016787">
    <property type="term" value="F:hydrolase activity"/>
    <property type="evidence" value="ECO:0007669"/>
    <property type="project" value="InterPro"/>
</dbReference>
<comment type="similarity">
    <text evidence="1">Belongs to the metallo-dependent hydrolases superfamily.</text>
</comment>
<evidence type="ECO:0000259" key="3">
    <source>
        <dbReference type="Pfam" id="PF04909"/>
    </source>
</evidence>